<proteinExistence type="predicted"/>
<feature type="transmembrane region" description="Helical" evidence="5">
    <location>
        <begin position="167"/>
        <end position="196"/>
    </location>
</feature>
<evidence type="ECO:0000259" key="6">
    <source>
        <dbReference type="Pfam" id="PF03151"/>
    </source>
</evidence>
<sequence length="341" mass="37043">MLIDFAFISGEECIKINASHAGTTSMGTTSAAETGTSMFMRVGSAAFYGAASFLITVVNKTVLTTYHFPSYQVLGIGQMAATIVILYISKRLGLLDFPRLDSSVFRKIWPLPLIYIGNLVFGLGGTKELSLPMLTVLRRFSILMTMIGELVFLSIKPSAAVQVSVYTMIAGAMIAASNDLAFSPIGYTFVLLNDAFTASNGVCMKKKLDSAELGKHGLMFYNALFMLVPAAILAWITGDLDSAYAYNGWDNIFFLVQFSASCVMGCVLTYTIILCTLHNSALTTTVIGCLKNVCVTYLGMIIGGDYVFSWVNFIGINVSVAGSLLYSWVTFKRPDKPYPHI</sequence>
<feature type="transmembrane region" description="Helical" evidence="5">
    <location>
        <begin position="217"/>
        <end position="237"/>
    </location>
</feature>
<keyword evidence="8" id="KW-1185">Reference proteome</keyword>
<reference evidence="7" key="2">
    <citation type="submission" date="2023-05" db="EMBL/GenBank/DDBJ databases">
        <authorList>
            <person name="Fouks B."/>
        </authorList>
    </citation>
    <scope>NUCLEOTIDE SEQUENCE</scope>
    <source>
        <strain evidence="7">Stay&amp;Tobe</strain>
        <tissue evidence="7">Testes</tissue>
    </source>
</reference>
<comment type="caution">
    <text evidence="7">The sequence shown here is derived from an EMBL/GenBank/DDBJ whole genome shotgun (WGS) entry which is preliminary data.</text>
</comment>
<feature type="transmembrane region" description="Helical" evidence="5">
    <location>
        <begin position="308"/>
        <end position="329"/>
    </location>
</feature>
<dbReference type="Pfam" id="PF03151">
    <property type="entry name" value="TPT"/>
    <property type="match status" value="1"/>
</dbReference>
<feature type="transmembrane region" description="Helical" evidence="5">
    <location>
        <begin position="281"/>
        <end position="302"/>
    </location>
</feature>
<gene>
    <name evidence="7" type="ORF">L9F63_006426</name>
</gene>
<dbReference type="InterPro" id="IPR004853">
    <property type="entry name" value="Sugar_P_trans_dom"/>
</dbReference>
<dbReference type="EMBL" id="JASPKZ010009381">
    <property type="protein sequence ID" value="KAJ9576989.1"/>
    <property type="molecule type" value="Genomic_DNA"/>
</dbReference>
<organism evidence="7 8">
    <name type="scientific">Diploptera punctata</name>
    <name type="common">Pacific beetle cockroach</name>
    <dbReference type="NCBI Taxonomy" id="6984"/>
    <lineage>
        <taxon>Eukaryota</taxon>
        <taxon>Metazoa</taxon>
        <taxon>Ecdysozoa</taxon>
        <taxon>Arthropoda</taxon>
        <taxon>Hexapoda</taxon>
        <taxon>Insecta</taxon>
        <taxon>Pterygota</taxon>
        <taxon>Neoptera</taxon>
        <taxon>Polyneoptera</taxon>
        <taxon>Dictyoptera</taxon>
        <taxon>Blattodea</taxon>
        <taxon>Blaberoidea</taxon>
        <taxon>Blaberidae</taxon>
        <taxon>Diplopterinae</taxon>
        <taxon>Diploptera</taxon>
    </lineage>
</organism>
<dbReference type="GO" id="GO:0016020">
    <property type="term" value="C:membrane"/>
    <property type="evidence" value="ECO:0007669"/>
    <property type="project" value="UniProtKB-SubCell"/>
</dbReference>
<dbReference type="Proteomes" id="UP001233999">
    <property type="component" value="Unassembled WGS sequence"/>
</dbReference>
<feature type="non-terminal residue" evidence="7">
    <location>
        <position position="1"/>
    </location>
</feature>
<evidence type="ECO:0000256" key="5">
    <source>
        <dbReference type="SAM" id="Phobius"/>
    </source>
</evidence>
<evidence type="ECO:0000256" key="2">
    <source>
        <dbReference type="ARBA" id="ARBA00022692"/>
    </source>
</evidence>
<dbReference type="PANTHER" id="PTHR11132">
    <property type="entry name" value="SOLUTE CARRIER FAMILY 35"/>
    <property type="match status" value="1"/>
</dbReference>
<reference evidence="7" key="1">
    <citation type="journal article" date="2023" name="IScience">
        <title>Live-bearing cockroach genome reveals convergent evolutionary mechanisms linked to viviparity in insects and beyond.</title>
        <authorList>
            <person name="Fouks B."/>
            <person name="Harrison M.C."/>
            <person name="Mikhailova A.A."/>
            <person name="Marchal E."/>
            <person name="English S."/>
            <person name="Carruthers M."/>
            <person name="Jennings E.C."/>
            <person name="Chiamaka E.L."/>
            <person name="Frigard R.A."/>
            <person name="Pippel M."/>
            <person name="Attardo G.M."/>
            <person name="Benoit J.B."/>
            <person name="Bornberg-Bauer E."/>
            <person name="Tobe S.S."/>
        </authorList>
    </citation>
    <scope>NUCLEOTIDE SEQUENCE</scope>
    <source>
        <strain evidence="7">Stay&amp;Tobe</strain>
    </source>
</reference>
<feature type="transmembrane region" description="Helical" evidence="5">
    <location>
        <begin position="252"/>
        <end position="274"/>
    </location>
</feature>
<evidence type="ECO:0000256" key="1">
    <source>
        <dbReference type="ARBA" id="ARBA00004141"/>
    </source>
</evidence>
<evidence type="ECO:0000313" key="7">
    <source>
        <dbReference type="EMBL" id="KAJ9576989.1"/>
    </source>
</evidence>
<evidence type="ECO:0000256" key="4">
    <source>
        <dbReference type="ARBA" id="ARBA00023136"/>
    </source>
</evidence>
<feature type="transmembrane region" description="Helical" evidence="5">
    <location>
        <begin position="70"/>
        <end position="88"/>
    </location>
</feature>
<keyword evidence="2 5" id="KW-0812">Transmembrane</keyword>
<feature type="domain" description="Sugar phosphate transporter" evidence="6">
    <location>
        <begin position="51"/>
        <end position="327"/>
    </location>
</feature>
<dbReference type="InterPro" id="IPR050186">
    <property type="entry name" value="TPT_transporter"/>
</dbReference>
<accession>A0AAD8E4Y8</accession>
<evidence type="ECO:0000256" key="3">
    <source>
        <dbReference type="ARBA" id="ARBA00022989"/>
    </source>
</evidence>
<feature type="transmembrane region" description="Helical" evidence="5">
    <location>
        <begin position="108"/>
        <end position="124"/>
    </location>
</feature>
<keyword evidence="3 5" id="KW-1133">Transmembrane helix</keyword>
<dbReference type="AlphaFoldDB" id="A0AAD8E4Y8"/>
<protein>
    <recommendedName>
        <fullName evidence="6">Sugar phosphate transporter domain-containing protein</fullName>
    </recommendedName>
</protein>
<feature type="transmembrane region" description="Helical" evidence="5">
    <location>
        <begin position="38"/>
        <end position="58"/>
    </location>
</feature>
<keyword evidence="4 5" id="KW-0472">Membrane</keyword>
<comment type="subcellular location">
    <subcellularLocation>
        <location evidence="1">Membrane</location>
        <topology evidence="1">Multi-pass membrane protein</topology>
    </subcellularLocation>
</comment>
<name>A0AAD8E4Y8_DIPPU</name>
<evidence type="ECO:0000313" key="8">
    <source>
        <dbReference type="Proteomes" id="UP001233999"/>
    </source>
</evidence>